<evidence type="ECO:0000256" key="1">
    <source>
        <dbReference type="ARBA" id="ARBA00007768"/>
    </source>
</evidence>
<organism evidence="3 4">
    <name type="scientific">Anaerorhabdus furcosa</name>
    <dbReference type="NCBI Taxonomy" id="118967"/>
    <lineage>
        <taxon>Bacteria</taxon>
        <taxon>Bacillati</taxon>
        <taxon>Bacillota</taxon>
        <taxon>Erysipelotrichia</taxon>
        <taxon>Erysipelotrichales</taxon>
        <taxon>Erysipelotrichaceae</taxon>
        <taxon>Anaerorhabdus</taxon>
    </lineage>
</organism>
<keyword evidence="2" id="KW-0963">Cytoplasm</keyword>
<name>A0A1T4KMS7_9FIRM</name>
<dbReference type="PANTHER" id="PTHR12598:SF0">
    <property type="entry name" value="COPPER HOMEOSTASIS PROTEIN CUTC HOMOLOG"/>
    <property type="match status" value="1"/>
</dbReference>
<dbReference type="AlphaFoldDB" id="A0A1T4KMS7"/>
<sequence>MKIVEICCGSYEDCLAAYHGGAKRVELNSALHLGGLTPSVASLVKSKQDTELKIIAMVRPRAAGFNYSKEDIEVMFMDAKILLENGADGIAFGFLNLDGTIDIENTKKMVNLIKSYNGKEAVFHRAYDCVKDPYVAIEQLIELGVNRILTSGLKEKAIQGKAMIKELVSKYGNRIEILAGSGINDTNVIEFIKETNIQQVHSSCKDWKIDPTTTMNGVSYAYHNENDYEVVSLDKVKKIIELIKE</sequence>
<dbReference type="EMBL" id="FUWY01000001">
    <property type="protein sequence ID" value="SJZ43700.1"/>
    <property type="molecule type" value="Genomic_DNA"/>
</dbReference>
<gene>
    <name evidence="2" type="primary">cutC</name>
    <name evidence="3" type="ORF">SAMN02745191_0615</name>
</gene>
<dbReference type="GO" id="GO:0005507">
    <property type="term" value="F:copper ion binding"/>
    <property type="evidence" value="ECO:0007669"/>
    <property type="project" value="TreeGrafter"/>
</dbReference>
<evidence type="ECO:0000256" key="2">
    <source>
        <dbReference type="HAMAP-Rule" id="MF_00795"/>
    </source>
</evidence>
<dbReference type="SUPFAM" id="SSF110395">
    <property type="entry name" value="CutC-like"/>
    <property type="match status" value="1"/>
</dbReference>
<dbReference type="InterPro" id="IPR005627">
    <property type="entry name" value="CutC-like"/>
</dbReference>
<comment type="subcellular location">
    <subcellularLocation>
        <location evidence="2">Cytoplasm</location>
    </subcellularLocation>
</comment>
<dbReference type="Pfam" id="PF03932">
    <property type="entry name" value="CutC"/>
    <property type="match status" value="1"/>
</dbReference>
<dbReference type="Gene3D" id="3.20.20.380">
    <property type="entry name" value="Copper homeostasis (CutC) domain"/>
    <property type="match status" value="1"/>
</dbReference>
<proteinExistence type="inferred from homology"/>
<accession>A0A1T4KMS7</accession>
<dbReference type="STRING" id="118967.SAMN02745191_0615"/>
<keyword evidence="4" id="KW-1185">Reference proteome</keyword>
<protein>
    <recommendedName>
        <fullName evidence="2">PF03932 family protein CutC</fullName>
    </recommendedName>
</protein>
<comment type="similarity">
    <text evidence="1 2">Belongs to the CutC family.</text>
</comment>
<comment type="caution">
    <text evidence="2">Once thought to be involved in copper homeostasis, experiments in E.coli have shown this is not the case.</text>
</comment>
<dbReference type="RefSeq" id="WP_200804739.1">
    <property type="nucleotide sequence ID" value="NZ_FUWY01000001.1"/>
</dbReference>
<evidence type="ECO:0000313" key="4">
    <source>
        <dbReference type="Proteomes" id="UP000243297"/>
    </source>
</evidence>
<dbReference type="Proteomes" id="UP000243297">
    <property type="component" value="Unassembled WGS sequence"/>
</dbReference>
<dbReference type="GO" id="GO:0005737">
    <property type="term" value="C:cytoplasm"/>
    <property type="evidence" value="ECO:0007669"/>
    <property type="project" value="UniProtKB-SubCell"/>
</dbReference>
<reference evidence="4" key="1">
    <citation type="submission" date="2017-02" db="EMBL/GenBank/DDBJ databases">
        <authorList>
            <person name="Varghese N."/>
            <person name="Submissions S."/>
        </authorList>
    </citation>
    <scope>NUCLEOTIDE SEQUENCE [LARGE SCALE GENOMIC DNA]</scope>
    <source>
        <strain evidence="4">ATCC 25662</strain>
    </source>
</reference>
<dbReference type="PANTHER" id="PTHR12598">
    <property type="entry name" value="COPPER HOMEOSTASIS PROTEIN CUTC"/>
    <property type="match status" value="1"/>
</dbReference>
<dbReference type="HAMAP" id="MF_00795">
    <property type="entry name" value="CutC"/>
    <property type="match status" value="1"/>
</dbReference>
<dbReference type="InterPro" id="IPR036822">
    <property type="entry name" value="CutC-like_dom_sf"/>
</dbReference>
<evidence type="ECO:0000313" key="3">
    <source>
        <dbReference type="EMBL" id="SJZ43700.1"/>
    </source>
</evidence>